<accession>W3WZ88</accession>
<dbReference type="GeneID" id="19274044"/>
<protein>
    <submittedName>
        <fullName evidence="2">Uncharacterized protein</fullName>
    </submittedName>
</protein>
<sequence length="314" mass="34689">MGSFSRTQSPVLVMPPSTAHQAAFGMPVFSHQPSPLSRPGPYTPSAARFQQQQQQQPIFAPSSLSKGRKRSRDEAAINLDVEEAKLETIEPVKEAEDEWVYGPGMVLIKKSQAYVSEAGSQSGTWVEEKIAQEELHKNEEARAFNQQERPSLRSAKSQRLDMNSFSLPSAHQSSPARDTNDAVTATPSLPNTTSQPVIDNFTLHLGIGWSRVNSNEHSEAAARGWARYIENHFPINNVQIQLESKGLQSYLVEASEGFFLFAEDLQRGQFVSRDLNQTFQNLRASPPVFEGLEVMTAAGTPQPTSSQDIDMAMA</sequence>
<dbReference type="EMBL" id="KI912114">
    <property type="protein sequence ID" value="ETS79178.1"/>
    <property type="molecule type" value="Genomic_DNA"/>
</dbReference>
<dbReference type="OrthoDB" id="5359669at2759"/>
<keyword evidence="3" id="KW-1185">Reference proteome</keyword>
<feature type="region of interest" description="Disordered" evidence="1">
    <location>
        <begin position="28"/>
        <end position="73"/>
    </location>
</feature>
<proteinExistence type="predicted"/>
<dbReference type="KEGG" id="pfy:PFICI_09031"/>
<dbReference type="RefSeq" id="XP_007835803.1">
    <property type="nucleotide sequence ID" value="XM_007837612.1"/>
</dbReference>
<dbReference type="HOGENOM" id="CLU_047454_1_0_1"/>
<evidence type="ECO:0000256" key="1">
    <source>
        <dbReference type="SAM" id="MobiDB-lite"/>
    </source>
</evidence>
<gene>
    <name evidence="2" type="ORF">PFICI_09031</name>
</gene>
<evidence type="ECO:0000313" key="3">
    <source>
        <dbReference type="Proteomes" id="UP000030651"/>
    </source>
</evidence>
<evidence type="ECO:0000313" key="2">
    <source>
        <dbReference type="EMBL" id="ETS79178.1"/>
    </source>
</evidence>
<dbReference type="AlphaFoldDB" id="W3WZ88"/>
<dbReference type="InParanoid" id="W3WZ88"/>
<dbReference type="Proteomes" id="UP000030651">
    <property type="component" value="Unassembled WGS sequence"/>
</dbReference>
<reference evidence="3" key="1">
    <citation type="journal article" date="2015" name="BMC Genomics">
        <title>Genomic and transcriptomic analysis of the endophytic fungus Pestalotiopsis fici reveals its lifestyle and high potential for synthesis of natural products.</title>
        <authorList>
            <person name="Wang X."/>
            <person name="Zhang X."/>
            <person name="Liu L."/>
            <person name="Xiang M."/>
            <person name="Wang W."/>
            <person name="Sun X."/>
            <person name="Che Y."/>
            <person name="Guo L."/>
            <person name="Liu G."/>
            <person name="Guo L."/>
            <person name="Wang C."/>
            <person name="Yin W.B."/>
            <person name="Stadler M."/>
            <person name="Zhang X."/>
            <person name="Liu X."/>
        </authorList>
    </citation>
    <scope>NUCLEOTIDE SEQUENCE [LARGE SCALE GENOMIC DNA]</scope>
    <source>
        <strain evidence="3">W106-1 / CGMCC3.15140</strain>
    </source>
</reference>
<organism evidence="2 3">
    <name type="scientific">Pestalotiopsis fici (strain W106-1 / CGMCC3.15140)</name>
    <dbReference type="NCBI Taxonomy" id="1229662"/>
    <lineage>
        <taxon>Eukaryota</taxon>
        <taxon>Fungi</taxon>
        <taxon>Dikarya</taxon>
        <taxon>Ascomycota</taxon>
        <taxon>Pezizomycotina</taxon>
        <taxon>Sordariomycetes</taxon>
        <taxon>Xylariomycetidae</taxon>
        <taxon>Amphisphaeriales</taxon>
        <taxon>Sporocadaceae</taxon>
        <taxon>Pestalotiopsis</taxon>
    </lineage>
</organism>
<dbReference type="eggNOG" id="ENOG502SUJQ">
    <property type="taxonomic scope" value="Eukaryota"/>
</dbReference>
<dbReference type="OMA" id="SNDQHRT"/>
<feature type="region of interest" description="Disordered" evidence="1">
    <location>
        <begin position="165"/>
        <end position="194"/>
    </location>
</feature>
<name>W3WZ88_PESFW</name>